<comment type="caution">
    <text evidence="2">The sequence shown here is derived from an EMBL/GenBank/DDBJ whole genome shotgun (WGS) entry which is preliminary data.</text>
</comment>
<name>A0A918X650_9ACTN</name>
<dbReference type="Proteomes" id="UP000638353">
    <property type="component" value="Unassembled WGS sequence"/>
</dbReference>
<feature type="compositionally biased region" description="Basic and acidic residues" evidence="1">
    <location>
        <begin position="100"/>
        <end position="111"/>
    </location>
</feature>
<dbReference type="AlphaFoldDB" id="A0A918X650"/>
<reference evidence="2" key="1">
    <citation type="journal article" date="2014" name="Int. J. Syst. Evol. Microbiol.">
        <title>Complete genome sequence of Corynebacterium casei LMG S-19264T (=DSM 44701T), isolated from a smear-ripened cheese.</title>
        <authorList>
            <consortium name="US DOE Joint Genome Institute (JGI-PGF)"/>
            <person name="Walter F."/>
            <person name="Albersmeier A."/>
            <person name="Kalinowski J."/>
            <person name="Ruckert C."/>
        </authorList>
    </citation>
    <scope>NUCLEOTIDE SEQUENCE</scope>
    <source>
        <strain evidence="2">JCM 4637</strain>
    </source>
</reference>
<evidence type="ECO:0000313" key="2">
    <source>
        <dbReference type="EMBL" id="GHD15045.1"/>
    </source>
</evidence>
<gene>
    <name evidence="2" type="ORF">GCM10010334_74720</name>
</gene>
<reference evidence="2" key="2">
    <citation type="submission" date="2020-09" db="EMBL/GenBank/DDBJ databases">
        <authorList>
            <person name="Sun Q."/>
            <person name="Ohkuma M."/>
        </authorList>
    </citation>
    <scope>NUCLEOTIDE SEQUENCE</scope>
    <source>
        <strain evidence="2">JCM 4637</strain>
    </source>
</reference>
<proteinExistence type="predicted"/>
<organism evidence="2 3">
    <name type="scientific">Streptomyces finlayi</name>
    <dbReference type="NCBI Taxonomy" id="67296"/>
    <lineage>
        <taxon>Bacteria</taxon>
        <taxon>Bacillati</taxon>
        <taxon>Actinomycetota</taxon>
        <taxon>Actinomycetes</taxon>
        <taxon>Kitasatosporales</taxon>
        <taxon>Streptomycetaceae</taxon>
        <taxon>Streptomyces</taxon>
    </lineage>
</organism>
<sequence>MHRTTSAVGRGVPLLMLIPRPSLLERLRTDRNARAVSTSTIAVRQWNHAVTTDGQAGQPHGHLTPPAPLRLRREEHAVPRSARHLPDLTAALFRQPFSRNSDHTPRAEPTR</sequence>
<accession>A0A918X650</accession>
<evidence type="ECO:0000313" key="3">
    <source>
        <dbReference type="Proteomes" id="UP000638353"/>
    </source>
</evidence>
<feature type="region of interest" description="Disordered" evidence="1">
    <location>
        <begin position="77"/>
        <end position="111"/>
    </location>
</feature>
<dbReference type="EMBL" id="BMVC01000022">
    <property type="protein sequence ID" value="GHD15045.1"/>
    <property type="molecule type" value="Genomic_DNA"/>
</dbReference>
<evidence type="ECO:0000256" key="1">
    <source>
        <dbReference type="SAM" id="MobiDB-lite"/>
    </source>
</evidence>
<protein>
    <submittedName>
        <fullName evidence="2">Uncharacterized protein</fullName>
    </submittedName>
</protein>